<evidence type="ECO:0000259" key="7">
    <source>
        <dbReference type="Pfam" id="PF06814"/>
    </source>
</evidence>
<dbReference type="STRING" id="431595.K3WZQ0"/>
<dbReference type="PANTHER" id="PTHR21229">
    <property type="entry name" value="LUNG SEVEN TRANSMEMBRANE RECEPTOR"/>
    <property type="match status" value="1"/>
</dbReference>
<keyword evidence="3" id="KW-0732">Signal</keyword>
<evidence type="ECO:0000313" key="8">
    <source>
        <dbReference type="EnsemblProtists" id="PYU1_T010449"/>
    </source>
</evidence>
<dbReference type="InterPro" id="IPR053937">
    <property type="entry name" value="GOST_TM"/>
</dbReference>
<keyword evidence="4 6" id="KW-1133">Transmembrane helix</keyword>
<evidence type="ECO:0000256" key="5">
    <source>
        <dbReference type="ARBA" id="ARBA00023136"/>
    </source>
</evidence>
<keyword evidence="5 6" id="KW-0472">Membrane</keyword>
<organism evidence="8 9">
    <name type="scientific">Globisporangium ultimum (strain ATCC 200006 / CBS 805.95 / DAOM BR144)</name>
    <name type="common">Pythium ultimum</name>
    <dbReference type="NCBI Taxonomy" id="431595"/>
    <lineage>
        <taxon>Eukaryota</taxon>
        <taxon>Sar</taxon>
        <taxon>Stramenopiles</taxon>
        <taxon>Oomycota</taxon>
        <taxon>Peronosporomycetes</taxon>
        <taxon>Pythiales</taxon>
        <taxon>Pythiaceae</taxon>
        <taxon>Globisporangium</taxon>
    </lineage>
</organism>
<reference evidence="9" key="2">
    <citation type="submission" date="2010-04" db="EMBL/GenBank/DDBJ databases">
        <authorList>
            <person name="Buell R."/>
            <person name="Hamilton J."/>
            <person name="Hostetler J."/>
        </authorList>
    </citation>
    <scope>NUCLEOTIDE SEQUENCE [LARGE SCALE GENOMIC DNA]</scope>
    <source>
        <strain evidence="9">DAOM:BR144</strain>
    </source>
</reference>
<evidence type="ECO:0000256" key="6">
    <source>
        <dbReference type="SAM" id="Phobius"/>
    </source>
</evidence>
<accession>K3WZQ0</accession>
<dbReference type="EMBL" id="GL376596">
    <property type="status" value="NOT_ANNOTATED_CDS"/>
    <property type="molecule type" value="Genomic_DNA"/>
</dbReference>
<keyword evidence="2 6" id="KW-0812">Transmembrane</keyword>
<sequence>MGMTTPMTAAARERSSRSAGRYQRWTLRALLLLGLFAFRKESLVLSSIHEVHGKTTGCRYTERMFADGHGPFRIGGRSVVAVNATIRTLHDSEVSDAITVHRLRDYFDFAVVVVSYSDVDRFKDIDEHSICARNFSDLEEGNRDGMLYGEFHAIDEDTVLDVATVFYPVNSGLQVVLMVPCWKQKSESFGYPVSTTEYMNYPMIDPLLSMDATISFRNPYGYLPALLYGLFPFNGVLSLLYGFVDICFILLINRYRQSAIAMQYFLLVVLLLATGESVSWFFTYKMLNSTGETVCCPYPGMVIFSTLVKIMAGMVARVTTTLICLGYGVVRPCISWPEIFVVTGLGVCYFIAVGALEISHILSQSDGDVKPPAVWEFLVIVTNACFGGWIFTSLALTKKNLAAFGQSAKLNMYTRLNRILYGYVLISFFLMAFEGAVYSGAILMDWKWIWIIWAAHRLLVFSVLVVVTIIWRPRPNSLLYSQMDQVPNQELDTPGSTTSDLAR</sequence>
<evidence type="ECO:0000313" key="9">
    <source>
        <dbReference type="Proteomes" id="UP000019132"/>
    </source>
</evidence>
<dbReference type="Proteomes" id="UP000019132">
    <property type="component" value="Unassembled WGS sequence"/>
</dbReference>
<evidence type="ECO:0000256" key="4">
    <source>
        <dbReference type="ARBA" id="ARBA00022989"/>
    </source>
</evidence>
<keyword evidence="9" id="KW-1185">Reference proteome</keyword>
<dbReference type="GO" id="GO:0005794">
    <property type="term" value="C:Golgi apparatus"/>
    <property type="evidence" value="ECO:0007669"/>
    <property type="project" value="TreeGrafter"/>
</dbReference>
<comment type="subcellular location">
    <subcellularLocation>
        <location evidence="1">Membrane</location>
        <topology evidence="1">Multi-pass membrane protein</topology>
    </subcellularLocation>
</comment>
<dbReference type="eggNOG" id="KOG2568">
    <property type="taxonomic scope" value="Eukaryota"/>
</dbReference>
<dbReference type="VEuPathDB" id="FungiDB:PYU1_G010427"/>
<dbReference type="InterPro" id="IPR009637">
    <property type="entry name" value="GPR107/GPR108-like"/>
</dbReference>
<dbReference type="EnsemblProtists" id="PYU1_T010449">
    <property type="protein sequence ID" value="PYU1_T010449"/>
    <property type="gene ID" value="PYU1_G010427"/>
</dbReference>
<dbReference type="InParanoid" id="K3WZQ0"/>
<feature type="transmembrane region" description="Helical" evidence="6">
    <location>
        <begin position="418"/>
        <end position="442"/>
    </location>
</feature>
<reference evidence="8" key="3">
    <citation type="submission" date="2015-02" db="UniProtKB">
        <authorList>
            <consortium name="EnsemblProtists"/>
        </authorList>
    </citation>
    <scope>IDENTIFICATION</scope>
    <source>
        <strain evidence="8">DAOM BR144</strain>
    </source>
</reference>
<dbReference type="OMA" id="QMDQLPN"/>
<proteinExistence type="predicted"/>
<dbReference type="HOGENOM" id="CLU_039577_0_0_1"/>
<dbReference type="Pfam" id="PF06814">
    <property type="entry name" value="GOST_TM"/>
    <property type="match status" value="1"/>
</dbReference>
<reference evidence="9" key="1">
    <citation type="journal article" date="2010" name="Genome Biol.">
        <title>Genome sequence of the necrotrophic plant pathogen Pythium ultimum reveals original pathogenicity mechanisms and effector repertoire.</title>
        <authorList>
            <person name="Levesque C.A."/>
            <person name="Brouwer H."/>
            <person name="Cano L."/>
            <person name="Hamilton J.P."/>
            <person name="Holt C."/>
            <person name="Huitema E."/>
            <person name="Raffaele S."/>
            <person name="Robideau G.P."/>
            <person name="Thines M."/>
            <person name="Win J."/>
            <person name="Zerillo M.M."/>
            <person name="Beakes G.W."/>
            <person name="Boore J.L."/>
            <person name="Busam D."/>
            <person name="Dumas B."/>
            <person name="Ferriera S."/>
            <person name="Fuerstenberg S.I."/>
            <person name="Gachon C.M."/>
            <person name="Gaulin E."/>
            <person name="Govers F."/>
            <person name="Grenville-Briggs L."/>
            <person name="Horner N."/>
            <person name="Hostetler J."/>
            <person name="Jiang R.H."/>
            <person name="Johnson J."/>
            <person name="Krajaejun T."/>
            <person name="Lin H."/>
            <person name="Meijer H.J."/>
            <person name="Moore B."/>
            <person name="Morris P."/>
            <person name="Phuntmart V."/>
            <person name="Puiu D."/>
            <person name="Shetty J."/>
            <person name="Stajich J.E."/>
            <person name="Tripathy S."/>
            <person name="Wawra S."/>
            <person name="van West P."/>
            <person name="Whitty B.R."/>
            <person name="Coutinho P.M."/>
            <person name="Henrissat B."/>
            <person name="Martin F."/>
            <person name="Thomas P.D."/>
            <person name="Tyler B.M."/>
            <person name="De Vries R.P."/>
            <person name="Kamoun S."/>
            <person name="Yandell M."/>
            <person name="Tisserat N."/>
            <person name="Buell C.R."/>
        </authorList>
    </citation>
    <scope>NUCLEOTIDE SEQUENCE</scope>
    <source>
        <strain evidence="9">DAOM:BR144</strain>
    </source>
</reference>
<protein>
    <recommendedName>
        <fullName evidence="7">GOST seven transmembrane domain-containing protein</fullName>
    </recommendedName>
</protein>
<dbReference type="PANTHER" id="PTHR21229:SF1">
    <property type="entry name" value="GH17801P"/>
    <property type="match status" value="1"/>
</dbReference>
<dbReference type="GO" id="GO:0016020">
    <property type="term" value="C:membrane"/>
    <property type="evidence" value="ECO:0007669"/>
    <property type="project" value="UniProtKB-SubCell"/>
</dbReference>
<feature type="transmembrane region" description="Helical" evidence="6">
    <location>
        <begin position="339"/>
        <end position="362"/>
    </location>
</feature>
<feature type="transmembrane region" description="Helical" evidence="6">
    <location>
        <begin position="225"/>
        <end position="252"/>
    </location>
</feature>
<feature type="transmembrane region" description="Helical" evidence="6">
    <location>
        <begin position="448"/>
        <end position="471"/>
    </location>
</feature>
<feature type="transmembrane region" description="Helical" evidence="6">
    <location>
        <begin position="264"/>
        <end position="282"/>
    </location>
</feature>
<evidence type="ECO:0000256" key="1">
    <source>
        <dbReference type="ARBA" id="ARBA00004141"/>
    </source>
</evidence>
<name>K3WZQ0_GLOUD</name>
<dbReference type="AlphaFoldDB" id="K3WZQ0"/>
<feature type="transmembrane region" description="Helical" evidence="6">
    <location>
        <begin position="374"/>
        <end position="397"/>
    </location>
</feature>
<evidence type="ECO:0000256" key="3">
    <source>
        <dbReference type="ARBA" id="ARBA00022729"/>
    </source>
</evidence>
<evidence type="ECO:0000256" key="2">
    <source>
        <dbReference type="ARBA" id="ARBA00022692"/>
    </source>
</evidence>
<feature type="domain" description="GOST seven transmembrane" evidence="7">
    <location>
        <begin position="230"/>
        <end position="477"/>
    </location>
</feature>
<feature type="transmembrane region" description="Helical" evidence="6">
    <location>
        <begin position="302"/>
        <end position="327"/>
    </location>
</feature>